<keyword evidence="2" id="KW-1185">Reference proteome</keyword>
<name>A0ACC6RVW6_9BURK</name>
<protein>
    <submittedName>
        <fullName evidence="1">ParB/RepB/Spo0J family partition protein</fullName>
    </submittedName>
</protein>
<sequence>MNAKMPFGNLGAVLKGGLGRTSLEELTKRAREQTLSLDQIHIPAQERTEFEDEDNSLLELGESLKRWQLQAIVVRPVQGPTPYELVAGERRCRAARLVGLTELRAYVIELTDEEAKDARLAENIQRKNLTLFEEARALQLDVDRLGVQGTLERRHKSHAWLSKRLALLNLPQQAQRLVTEHISADLEVINGVKQVEKLDPKAAESLVNNLEATRGERRARTQVGAVLEAAKPRKPRAAKGTETGAAPQEAAVSPAAAAGQLAAAQGAQAFSVKLLDELYAALTEQGQTADGVLEKMTPEVMTAATQWLEDHAARAREADDVGRAVLAGLRAGTFAPTGAGAFALAAFLHGGQTGQGCELAQILRCVQ</sequence>
<comment type="caution">
    <text evidence="1">The sequence shown here is derived from an EMBL/GenBank/DDBJ whole genome shotgun (WGS) entry which is preliminary data.</text>
</comment>
<evidence type="ECO:0000313" key="2">
    <source>
        <dbReference type="Proteomes" id="UP001392318"/>
    </source>
</evidence>
<proteinExistence type="predicted"/>
<accession>A0ACC6RVW6</accession>
<dbReference type="EMBL" id="JAYMRU010000050">
    <property type="protein sequence ID" value="MEM5405894.1"/>
    <property type="molecule type" value="Genomic_DNA"/>
</dbReference>
<gene>
    <name evidence="1" type="ORF">VSR83_38880</name>
</gene>
<organism evidence="1 2">
    <name type="scientific">Paraburkholderia unamae</name>
    <dbReference type="NCBI Taxonomy" id="219649"/>
    <lineage>
        <taxon>Bacteria</taxon>
        <taxon>Pseudomonadati</taxon>
        <taxon>Pseudomonadota</taxon>
        <taxon>Betaproteobacteria</taxon>
        <taxon>Burkholderiales</taxon>
        <taxon>Burkholderiaceae</taxon>
        <taxon>Paraburkholderia</taxon>
    </lineage>
</organism>
<evidence type="ECO:0000313" key="1">
    <source>
        <dbReference type="EMBL" id="MEM5405894.1"/>
    </source>
</evidence>
<dbReference type="Proteomes" id="UP001392318">
    <property type="component" value="Unassembled WGS sequence"/>
</dbReference>
<reference evidence="1" key="1">
    <citation type="submission" date="2024-01" db="EMBL/GenBank/DDBJ databases">
        <title>The diversity of rhizobia nodulating Mimosa spp. in eleven states of Brazil covering several biomes is determined by host plant, location, and edaphic factors.</title>
        <authorList>
            <person name="Rouws L."/>
            <person name="Barauna A."/>
            <person name="Beukes C."/>
            <person name="De Faria S.M."/>
            <person name="Gross E."/>
            <person name="Dos Reis Junior F.B."/>
            <person name="Simon M."/>
            <person name="Maluk M."/>
            <person name="Odee D.W."/>
            <person name="Kenicer G."/>
            <person name="Young J.P.W."/>
            <person name="Reis V.M."/>
            <person name="Zilli J."/>
            <person name="James E.K."/>
        </authorList>
    </citation>
    <scope>NUCLEOTIDE SEQUENCE</scope>
    <source>
        <strain evidence="1">JPY452</strain>
    </source>
</reference>